<keyword evidence="18" id="KW-1185">Reference proteome</keyword>
<evidence type="ECO:0000256" key="1">
    <source>
        <dbReference type="ARBA" id="ARBA00001946"/>
    </source>
</evidence>
<dbReference type="EMBL" id="PQFF01000266">
    <property type="protein sequence ID" value="RHZ68876.1"/>
    <property type="molecule type" value="Genomic_DNA"/>
</dbReference>
<feature type="binding site" description="in other chain" evidence="14">
    <location>
        <begin position="373"/>
        <end position="375"/>
    </location>
    <ligand>
        <name>substrate</name>
        <note>ligand shared between dimeric partners</note>
    </ligand>
</feature>
<dbReference type="GO" id="GO:0048029">
    <property type="term" value="F:monosaccharide binding"/>
    <property type="evidence" value="ECO:0007669"/>
    <property type="project" value="TreeGrafter"/>
</dbReference>
<evidence type="ECO:0000256" key="5">
    <source>
        <dbReference type="ARBA" id="ARBA00022533"/>
    </source>
</evidence>
<feature type="binding site" description="in other chain" evidence="14">
    <location>
        <begin position="832"/>
        <end position="835"/>
    </location>
    <ligand>
        <name>beta-D-fructose 2,6-bisphosphate</name>
        <dbReference type="ChEBI" id="CHEBI:58579"/>
        <note>allosteric activator; ligand shared between dimeric partners</note>
    </ligand>
</feature>
<comment type="caution">
    <text evidence="14">Lacks conserved residue(s) required for the propagation of feature annotation.</text>
</comment>
<feature type="region of interest" description="Interdomain linker" evidence="14">
    <location>
        <begin position="555"/>
        <end position="568"/>
    </location>
</feature>
<keyword evidence="4 14" id="KW-0963">Cytoplasm</keyword>
<evidence type="ECO:0000256" key="13">
    <source>
        <dbReference type="ARBA" id="ARBA00048070"/>
    </source>
</evidence>
<dbReference type="PIRSF" id="PIRSF000533">
    <property type="entry name" value="ATP_PFK_euk"/>
    <property type="match status" value="1"/>
</dbReference>
<feature type="binding site" evidence="14">
    <location>
        <position position="284"/>
    </location>
    <ligand>
        <name>Mg(2+)</name>
        <dbReference type="ChEBI" id="CHEBI:18420"/>
        <note>catalytic</note>
    </ligand>
</feature>
<evidence type="ECO:0000256" key="14">
    <source>
        <dbReference type="HAMAP-Rule" id="MF_03184"/>
    </source>
</evidence>
<feature type="domain" description="Phosphofructokinase" evidence="16">
    <location>
        <begin position="569"/>
        <end position="857"/>
    </location>
</feature>
<dbReference type="GO" id="GO:0070095">
    <property type="term" value="F:fructose-6-phosphate binding"/>
    <property type="evidence" value="ECO:0007669"/>
    <property type="project" value="TreeGrafter"/>
</dbReference>
<evidence type="ECO:0000256" key="4">
    <source>
        <dbReference type="ARBA" id="ARBA00022490"/>
    </source>
</evidence>
<dbReference type="PANTHER" id="PTHR13697">
    <property type="entry name" value="PHOSPHOFRUCTOKINASE"/>
    <property type="match status" value="1"/>
</dbReference>
<dbReference type="OrthoDB" id="537915at2759"/>
<dbReference type="PROSITE" id="PS00433">
    <property type="entry name" value="PHOSPHOFRUCTOKINASE"/>
    <property type="match status" value="2"/>
</dbReference>
<dbReference type="FunFam" id="3.40.50.460:FF:000007">
    <property type="entry name" value="ATP-dependent 6-phosphofructokinase"/>
    <property type="match status" value="1"/>
</dbReference>
<evidence type="ECO:0000256" key="6">
    <source>
        <dbReference type="ARBA" id="ARBA00022679"/>
    </source>
</evidence>
<dbReference type="GO" id="GO:0046872">
    <property type="term" value="F:metal ion binding"/>
    <property type="evidence" value="ECO:0007669"/>
    <property type="project" value="UniProtKB-KW"/>
</dbReference>
<feature type="binding site" evidence="14">
    <location>
        <position position="733"/>
    </location>
    <ligand>
        <name>beta-D-fructose 2,6-bisphosphate</name>
        <dbReference type="ChEBI" id="CHEBI:58579"/>
        <note>allosteric activator; ligand shared between dimeric partners</note>
    </ligand>
</feature>
<dbReference type="GO" id="GO:0006002">
    <property type="term" value="P:fructose 6-phosphate metabolic process"/>
    <property type="evidence" value="ECO:0007669"/>
    <property type="project" value="InterPro"/>
</dbReference>
<dbReference type="STRING" id="1348612.A0A397I4Z3"/>
<evidence type="ECO:0000259" key="16">
    <source>
        <dbReference type="Pfam" id="PF00365"/>
    </source>
</evidence>
<dbReference type="Pfam" id="PF00365">
    <property type="entry name" value="PFK"/>
    <property type="match status" value="2"/>
</dbReference>
<feature type="binding site" evidence="14">
    <location>
        <position position="190"/>
    </location>
    <ligand>
        <name>ATP</name>
        <dbReference type="ChEBI" id="CHEBI:30616"/>
    </ligand>
</feature>
<dbReference type="InterPro" id="IPR009161">
    <property type="entry name" value="6-Pfructokinase_euk"/>
</dbReference>
<keyword evidence="11 14" id="KW-0460">Magnesium</keyword>
<evidence type="ECO:0000256" key="7">
    <source>
        <dbReference type="ARBA" id="ARBA00022723"/>
    </source>
</evidence>
<dbReference type="HAMAP" id="MF_03184">
    <property type="entry name" value="Phosphofructokinase_I_E"/>
    <property type="match status" value="1"/>
</dbReference>
<gene>
    <name evidence="17" type="ORF">Glove_292g40</name>
</gene>
<dbReference type="Gene3D" id="3.40.50.450">
    <property type="match status" value="2"/>
</dbReference>
<feature type="binding site" description="in other chain" evidence="14">
    <location>
        <begin position="329"/>
        <end position="331"/>
    </location>
    <ligand>
        <name>substrate</name>
        <note>ligand shared between dimeric partners</note>
    </ligand>
</feature>
<feature type="region of interest" description="C-terminal regulatory PFK domain 2" evidence="14">
    <location>
        <begin position="569"/>
        <end position="952"/>
    </location>
</feature>
<evidence type="ECO:0000256" key="12">
    <source>
        <dbReference type="ARBA" id="ARBA00023152"/>
    </source>
</evidence>
<comment type="caution">
    <text evidence="17">The sequence shown here is derived from an EMBL/GenBank/DDBJ whole genome shotgun (WGS) entry which is preliminary data.</text>
</comment>
<dbReference type="Proteomes" id="UP000266861">
    <property type="component" value="Unassembled WGS sequence"/>
</dbReference>
<dbReference type="GO" id="GO:0016208">
    <property type="term" value="F:AMP binding"/>
    <property type="evidence" value="ECO:0007669"/>
    <property type="project" value="TreeGrafter"/>
</dbReference>
<dbReference type="InterPro" id="IPR029068">
    <property type="entry name" value="Glyas_Bleomycin-R_OHBP_Dase"/>
</dbReference>
<comment type="function">
    <text evidence="14">Catalyzes the phosphorylation of D-fructose 6-phosphate to fructose 1,6-bisphosphate by ATP, the first committing step of glycolysis.</text>
</comment>
<evidence type="ECO:0000256" key="10">
    <source>
        <dbReference type="ARBA" id="ARBA00022840"/>
    </source>
</evidence>
<evidence type="ECO:0000256" key="9">
    <source>
        <dbReference type="ARBA" id="ARBA00022777"/>
    </source>
</evidence>
<keyword evidence="10 14" id="KW-0067">ATP-binding</keyword>
<protein>
    <recommendedName>
        <fullName evidence="14">ATP-dependent 6-phosphofructokinase</fullName>
        <shortName evidence="14">ATP-PFK</shortName>
        <shortName evidence="14">Phosphofructokinase</shortName>
        <ecNumber evidence="14">2.7.1.11</ecNumber>
    </recommendedName>
    <alternativeName>
        <fullName evidence="14">Phosphohexokinase</fullName>
    </alternativeName>
</protein>
<sequence length="952" mass="104747">MSLLEGLSHIVLTAKTFEEYDQCIKFYSSFGFQTVSQDANATSAEGLVNYLHLFGKSPVQNITLKIVLSPDATKKSPFPEEKDWRLEHALMNSVSANIAGVEEILKSLNFSFQKYTYPGSDLSNSSQDELIHTEIYAHDPLNNLIVFTNKLMPFSKTIYATSPKVTNSFNLTLPSLKSNKKRIGFLTSGGDAPGMNAAVRSIVRVAVSRGCEAYAIFEGYEGLVSGGDMIKKFGWADVRGYLAIGGTLIGTARCKSFRQRSGRLSAALNLVKNGIDALIVCGGDGTLTGADTLRQEWPGLIKELIDNGKLTTEEAAPHKNLNIVGIVGSIDNDMTSTDITIGAVTSLHRICEAVDCISSTAASHSRAFVIEVMGRHCGWLALMAAISTDADFVFIPERPPSENWESEMCRVIKKHRLLGKRKTIIIVAEGAIDLKLEPIKSSYIKDILAGIGLDTRVTTLGHIQRGGRPCAYDRNLATIQGVEAVNAILQATPETPSPMIGLRGNKITFQPLMEAVELTHQVEVAISKKDFRRATELRDPEFAEDYEAYVATTFVDNKDMLVPEYQRLRIGIIHIGAPAGGMNPATRTAVRFALNRGHTPVAIYNGFNGLLEENVNELSWIDVNGWSSKGGSELGTNRSEPDFDMGMVAYQMQKQRFDALLFIGGFEAYHSLIKLHKARDKYPAFCIPMICIPATISNNVPGTDFSLGADTSLNAIVDNCDALKQSASASRRRVFVVELHGGQSGYLTVLSGLAAGATSSYIPEEGISLKTLQSDVNHLRRRYKEDKKGNSSGRLILRNECVSDTYTTEVIANIFKTEGRGLYDSRTCILGHIQQGGAPSPVDRIRATRFAFKCLYFIEQHAFPTMSTEQTVRPRVYTNTKESAAVIGIEGEKVICKPVDDLLKDTDFKNRKSTKAWWIHLKGLVELLSKWGYSEKETETENLYEAIDKSMQ</sequence>
<keyword evidence="8 14" id="KW-0547">Nucleotide-binding</keyword>
<comment type="activity regulation">
    <text evidence="14">Allosterically activated by ADP, AMP, or fructose 2,6-bisphosphate, and allosterically inhibited by ATP or citrate.</text>
</comment>
<dbReference type="PRINTS" id="PR00476">
    <property type="entry name" value="PHFRCTKINASE"/>
</dbReference>
<keyword evidence="9 14" id="KW-0418">Kinase</keyword>
<comment type="pathway">
    <text evidence="3 14 15">Carbohydrate degradation; glycolysis; D-glyceraldehyde 3-phosphate and glycerone phosphate from D-glucose: step 3/4.</text>
</comment>
<feature type="binding site" evidence="14">
    <location>
        <begin position="253"/>
        <end position="254"/>
    </location>
    <ligand>
        <name>ATP</name>
        <dbReference type="ChEBI" id="CHEBI:30616"/>
    </ligand>
</feature>
<dbReference type="GO" id="GO:0003872">
    <property type="term" value="F:6-phosphofructokinase activity"/>
    <property type="evidence" value="ECO:0007669"/>
    <property type="project" value="UniProtKB-UniRule"/>
</dbReference>
<feature type="domain" description="Phosphofructokinase" evidence="16">
    <location>
        <begin position="182"/>
        <end position="488"/>
    </location>
</feature>
<dbReference type="GO" id="GO:0030388">
    <property type="term" value="P:fructose 1,6-bisphosphate metabolic process"/>
    <property type="evidence" value="ECO:0007669"/>
    <property type="project" value="TreeGrafter"/>
</dbReference>
<dbReference type="InterPro" id="IPR000023">
    <property type="entry name" value="Phosphofructokinase_dom"/>
</dbReference>
<evidence type="ECO:0000256" key="2">
    <source>
        <dbReference type="ARBA" id="ARBA00004496"/>
    </source>
</evidence>
<comment type="subunit">
    <text evidence="14">Homotetramer.</text>
</comment>
<feature type="binding site" description="in other chain" evidence="14">
    <location>
        <position position="800"/>
    </location>
    <ligand>
        <name>beta-D-fructose 2,6-bisphosphate</name>
        <dbReference type="ChEBI" id="CHEBI:58579"/>
        <note>allosteric activator; ligand shared between dimeric partners</note>
    </ligand>
</feature>
<dbReference type="GO" id="GO:0005739">
    <property type="term" value="C:mitochondrion"/>
    <property type="evidence" value="ECO:0007669"/>
    <property type="project" value="TreeGrafter"/>
</dbReference>
<dbReference type="Gene3D" id="3.10.180.10">
    <property type="entry name" value="2,3-Dihydroxybiphenyl 1,2-Dioxygenase, domain 1"/>
    <property type="match status" value="1"/>
</dbReference>
<evidence type="ECO:0000313" key="18">
    <source>
        <dbReference type="Proteomes" id="UP000266861"/>
    </source>
</evidence>
<feature type="binding site" description="in other chain" evidence="14">
    <location>
        <position position="429"/>
    </location>
    <ligand>
        <name>substrate</name>
        <note>ligand shared between dimeric partners</note>
    </ligand>
</feature>
<dbReference type="AlphaFoldDB" id="A0A397I4Z3"/>
<evidence type="ECO:0000313" key="17">
    <source>
        <dbReference type="EMBL" id="RHZ68876.1"/>
    </source>
</evidence>
<dbReference type="InterPro" id="IPR022953">
    <property type="entry name" value="ATP_PFK"/>
</dbReference>
<dbReference type="GO" id="GO:0061621">
    <property type="term" value="P:canonical glycolysis"/>
    <property type="evidence" value="ECO:0007669"/>
    <property type="project" value="TreeGrafter"/>
</dbReference>
<evidence type="ECO:0000256" key="8">
    <source>
        <dbReference type="ARBA" id="ARBA00022741"/>
    </source>
</evidence>
<reference evidence="17 18" key="1">
    <citation type="submission" date="2018-08" db="EMBL/GenBank/DDBJ databases">
        <title>Genome and evolution of the arbuscular mycorrhizal fungus Diversispora epigaea (formerly Glomus versiforme) and its bacterial endosymbionts.</title>
        <authorList>
            <person name="Sun X."/>
            <person name="Fei Z."/>
            <person name="Harrison M."/>
        </authorList>
    </citation>
    <scope>NUCLEOTIDE SEQUENCE [LARGE SCALE GENOMIC DNA]</scope>
    <source>
        <strain evidence="17 18">IT104</strain>
    </source>
</reference>
<feature type="binding site" evidence="14">
    <location>
        <begin position="283"/>
        <end position="286"/>
    </location>
    <ligand>
        <name>ATP</name>
        <dbReference type="ChEBI" id="CHEBI:30616"/>
    </ligand>
</feature>
<name>A0A397I4Z3_9GLOM</name>
<dbReference type="FunFam" id="3.40.50.460:FF:000008">
    <property type="entry name" value="ATP-dependent 6-phosphofructokinase"/>
    <property type="match status" value="1"/>
</dbReference>
<keyword evidence="7 14" id="KW-0479">Metal-binding</keyword>
<keyword evidence="5 14" id="KW-0021">Allosteric enzyme</keyword>
<feature type="binding site" evidence="14">
    <location>
        <position position="456"/>
    </location>
    <ligand>
        <name>substrate</name>
        <note>ligand shared between dimeric partners</note>
    </ligand>
</feature>
<feature type="binding site" description="in other chain" evidence="14">
    <location>
        <position position="911"/>
    </location>
    <ligand>
        <name>beta-D-fructose 2,6-bisphosphate</name>
        <dbReference type="ChEBI" id="CHEBI:58579"/>
        <note>allosteric activator; ligand shared between dimeric partners</note>
    </ligand>
</feature>
<dbReference type="InterPro" id="IPR015912">
    <property type="entry name" value="Phosphofructokinase_CS"/>
</dbReference>
<comment type="cofactor">
    <cofactor evidence="1 14">
        <name>Mg(2+)</name>
        <dbReference type="ChEBI" id="CHEBI:18420"/>
    </cofactor>
</comment>
<keyword evidence="6 14" id="KW-0808">Transferase</keyword>
<comment type="catalytic activity">
    <reaction evidence="13 14 15">
        <text>beta-D-fructose 6-phosphate + ATP = beta-D-fructose 1,6-bisphosphate + ADP + H(+)</text>
        <dbReference type="Rhea" id="RHEA:16109"/>
        <dbReference type="ChEBI" id="CHEBI:15378"/>
        <dbReference type="ChEBI" id="CHEBI:30616"/>
        <dbReference type="ChEBI" id="CHEBI:32966"/>
        <dbReference type="ChEBI" id="CHEBI:57634"/>
        <dbReference type="ChEBI" id="CHEBI:456216"/>
        <dbReference type="EC" id="2.7.1.11"/>
    </reaction>
</comment>
<evidence type="ECO:0000256" key="3">
    <source>
        <dbReference type="ARBA" id="ARBA00004679"/>
    </source>
</evidence>
<feature type="binding site" description="in other chain" evidence="14">
    <location>
        <begin position="462"/>
        <end position="465"/>
    </location>
    <ligand>
        <name>substrate</name>
        <note>ligand shared between dimeric partners</note>
    </ligand>
</feature>
<evidence type="ECO:0000256" key="15">
    <source>
        <dbReference type="PIRNR" id="PIRNR000533"/>
    </source>
</evidence>
<dbReference type="GO" id="GO:0042802">
    <property type="term" value="F:identical protein binding"/>
    <property type="evidence" value="ECO:0007669"/>
    <property type="project" value="TreeGrafter"/>
</dbReference>
<feature type="binding site" evidence="14">
    <location>
        <position position="366"/>
    </location>
    <ligand>
        <name>substrate</name>
        <note>ligand shared between dimeric partners</note>
    </ligand>
</feature>
<comment type="similarity">
    <text evidence="15">Belongs to the phosphofructokinase type A (PFKA) family. ATP-dependent PFK group I subfamily. Eukaryotic two domain clade "E" sub-subfamily.</text>
</comment>
<proteinExistence type="inferred from homology"/>
<comment type="subcellular location">
    <subcellularLocation>
        <location evidence="2 14">Cytoplasm</location>
    </subcellularLocation>
</comment>
<feature type="binding site" description="in other chain" evidence="14">
    <location>
        <position position="638"/>
    </location>
    <ligand>
        <name>beta-D-fructose 2,6-bisphosphate</name>
        <dbReference type="ChEBI" id="CHEBI:58579"/>
        <note>allosteric activator; ligand shared between dimeric partners</note>
    </ligand>
</feature>
<feature type="active site" description="Proton acceptor" evidence="14">
    <location>
        <position position="331"/>
    </location>
</feature>
<dbReference type="SUPFAM" id="SSF53784">
    <property type="entry name" value="Phosphofructokinase"/>
    <property type="match status" value="2"/>
</dbReference>
<keyword evidence="12 14" id="KW-0324">Glycolysis</keyword>
<dbReference type="UniPathway" id="UPA00109">
    <property type="reaction ID" value="UER00182"/>
</dbReference>
<dbReference type="NCBIfam" id="TIGR02478">
    <property type="entry name" value="6PF1K_euk"/>
    <property type="match status" value="1"/>
</dbReference>
<dbReference type="Gene3D" id="3.40.50.460">
    <property type="entry name" value="Phosphofructokinase domain"/>
    <property type="match status" value="2"/>
</dbReference>
<feature type="binding site" description="in other chain" evidence="14">
    <location>
        <begin position="695"/>
        <end position="699"/>
    </location>
    <ligand>
        <name>beta-D-fructose 2,6-bisphosphate</name>
        <dbReference type="ChEBI" id="CHEBI:58579"/>
        <note>allosteric activator; ligand shared between dimeric partners</note>
    </ligand>
</feature>
<dbReference type="GO" id="GO:0005945">
    <property type="term" value="C:6-phosphofructokinase complex"/>
    <property type="evidence" value="ECO:0007669"/>
    <property type="project" value="TreeGrafter"/>
</dbReference>
<dbReference type="GO" id="GO:0005524">
    <property type="term" value="F:ATP binding"/>
    <property type="evidence" value="ECO:0007669"/>
    <property type="project" value="UniProtKB-KW"/>
</dbReference>
<comment type="similarity">
    <text evidence="14">Belongs to the phosphofructokinase type A (PFKA) family. ATP-dependent PFK group I subfamily. Eukaryotic two domain clade 'E' sub-subfamily.</text>
</comment>
<dbReference type="PANTHER" id="PTHR13697:SF4">
    <property type="entry name" value="ATP-DEPENDENT 6-PHOSPHOFRUCTOKINASE"/>
    <property type="match status" value="1"/>
</dbReference>
<dbReference type="InterPro" id="IPR035966">
    <property type="entry name" value="PKF_sf"/>
</dbReference>
<feature type="region of interest" description="N-terminal catalytic PFK domain 1" evidence="14">
    <location>
        <begin position="1"/>
        <end position="554"/>
    </location>
</feature>
<accession>A0A397I4Z3</accession>
<feature type="binding site" evidence="14">
    <location>
        <position position="826"/>
    </location>
    <ligand>
        <name>beta-D-fructose 2,6-bisphosphate</name>
        <dbReference type="ChEBI" id="CHEBI:58579"/>
        <note>allosteric activator; ligand shared between dimeric partners</note>
    </ligand>
</feature>
<organism evidence="17 18">
    <name type="scientific">Diversispora epigaea</name>
    <dbReference type="NCBI Taxonomy" id="1348612"/>
    <lineage>
        <taxon>Eukaryota</taxon>
        <taxon>Fungi</taxon>
        <taxon>Fungi incertae sedis</taxon>
        <taxon>Mucoromycota</taxon>
        <taxon>Glomeromycotina</taxon>
        <taxon>Glomeromycetes</taxon>
        <taxon>Diversisporales</taxon>
        <taxon>Diversisporaceae</taxon>
        <taxon>Diversispora</taxon>
    </lineage>
</organism>
<dbReference type="EC" id="2.7.1.11" evidence="14"/>
<evidence type="ECO:0000256" key="11">
    <source>
        <dbReference type="ARBA" id="ARBA00022842"/>
    </source>
</evidence>